<dbReference type="InterPro" id="IPR001347">
    <property type="entry name" value="SIS_dom"/>
</dbReference>
<keyword evidence="3" id="KW-0804">Transcription</keyword>
<dbReference type="Proteomes" id="UP000284868">
    <property type="component" value="Unassembled WGS sequence"/>
</dbReference>
<dbReference type="GO" id="GO:0097367">
    <property type="term" value="F:carbohydrate derivative binding"/>
    <property type="evidence" value="ECO:0007669"/>
    <property type="project" value="InterPro"/>
</dbReference>
<dbReference type="PANTHER" id="PTHR30514:SF1">
    <property type="entry name" value="HTH-TYPE TRANSCRIPTIONAL REGULATOR HEXR-RELATED"/>
    <property type="match status" value="1"/>
</dbReference>
<proteinExistence type="predicted"/>
<feature type="domain" description="HTH rpiR-type" evidence="4">
    <location>
        <begin position="4"/>
        <end position="80"/>
    </location>
</feature>
<dbReference type="InterPro" id="IPR046348">
    <property type="entry name" value="SIS_dom_sf"/>
</dbReference>
<dbReference type="OrthoDB" id="63027at2"/>
<name>A0A415NSY6_9FIRM</name>
<dbReference type="Pfam" id="PF01380">
    <property type="entry name" value="SIS"/>
    <property type="match status" value="1"/>
</dbReference>
<dbReference type="InterPro" id="IPR036388">
    <property type="entry name" value="WH-like_DNA-bd_sf"/>
</dbReference>
<evidence type="ECO:0000256" key="2">
    <source>
        <dbReference type="ARBA" id="ARBA00023125"/>
    </source>
</evidence>
<dbReference type="SUPFAM" id="SSF46689">
    <property type="entry name" value="Homeodomain-like"/>
    <property type="match status" value="1"/>
</dbReference>
<dbReference type="Pfam" id="PF01418">
    <property type="entry name" value="HTH_6"/>
    <property type="match status" value="1"/>
</dbReference>
<dbReference type="InterPro" id="IPR035472">
    <property type="entry name" value="RpiR-like_SIS"/>
</dbReference>
<accession>A0A415NSY6</accession>
<dbReference type="PROSITE" id="PS51071">
    <property type="entry name" value="HTH_RPIR"/>
    <property type="match status" value="1"/>
</dbReference>
<evidence type="ECO:0000259" key="4">
    <source>
        <dbReference type="PROSITE" id="PS51071"/>
    </source>
</evidence>
<evidence type="ECO:0000256" key="3">
    <source>
        <dbReference type="ARBA" id="ARBA00023163"/>
    </source>
</evidence>
<comment type="caution">
    <text evidence="6">The sequence shown here is derived from an EMBL/GenBank/DDBJ whole genome shotgun (WGS) entry which is preliminary data.</text>
</comment>
<dbReference type="Gene3D" id="3.40.50.10490">
    <property type="entry name" value="Glucose-6-phosphate isomerase like protein, domain 1"/>
    <property type="match status" value="1"/>
</dbReference>
<dbReference type="AlphaFoldDB" id="A0A415NSY6"/>
<keyword evidence="2" id="KW-0238">DNA-binding</keyword>
<dbReference type="PROSITE" id="PS51464">
    <property type="entry name" value="SIS"/>
    <property type="match status" value="1"/>
</dbReference>
<dbReference type="Gene3D" id="1.10.10.10">
    <property type="entry name" value="Winged helix-like DNA-binding domain superfamily/Winged helix DNA-binding domain"/>
    <property type="match status" value="1"/>
</dbReference>
<dbReference type="RefSeq" id="WP_022419793.1">
    <property type="nucleotide sequence ID" value="NZ_JBKSSH010000003.1"/>
</dbReference>
<evidence type="ECO:0000256" key="1">
    <source>
        <dbReference type="ARBA" id="ARBA00023015"/>
    </source>
</evidence>
<evidence type="ECO:0000313" key="7">
    <source>
        <dbReference type="Proteomes" id="UP000284868"/>
    </source>
</evidence>
<keyword evidence="7" id="KW-1185">Reference proteome</keyword>
<keyword evidence="1" id="KW-0805">Transcription regulation</keyword>
<reference evidence="6 7" key="1">
    <citation type="submission" date="2018-08" db="EMBL/GenBank/DDBJ databases">
        <title>A genome reference for cultivated species of the human gut microbiota.</title>
        <authorList>
            <person name="Zou Y."/>
            <person name="Xue W."/>
            <person name="Luo G."/>
        </authorList>
    </citation>
    <scope>NUCLEOTIDE SEQUENCE [LARGE SCALE GENOMIC DNA]</scope>
    <source>
        <strain evidence="6 7">AF35-6BH</strain>
    </source>
</reference>
<dbReference type="GO" id="GO:1901135">
    <property type="term" value="P:carbohydrate derivative metabolic process"/>
    <property type="evidence" value="ECO:0007669"/>
    <property type="project" value="InterPro"/>
</dbReference>
<protein>
    <submittedName>
        <fullName evidence="6">MurR/RpiR family transcriptional regulator</fullName>
    </submittedName>
</protein>
<dbReference type="InterPro" id="IPR009057">
    <property type="entry name" value="Homeodomain-like_sf"/>
</dbReference>
<dbReference type="GO" id="GO:0003677">
    <property type="term" value="F:DNA binding"/>
    <property type="evidence" value="ECO:0007669"/>
    <property type="project" value="UniProtKB-KW"/>
</dbReference>
<sequence length="287" mass="32028">MKKQSIKLKIKALYRDLSKKESAIADFILNDPKTASRMTISEIASELGFADSTIFQFTRKLGYKGFRDFRNDLLTEEFDPEISIHENIKQGDDYQKIAQKVFDSSIQSLQNTSSLLKNDMLEKAVNIVLKASRLSFFGVGGSNVVAYDAYHKFLRSPIPCQYGTDFHIQLMQASLMTENDCAIITTHTGLTKETLQIAETAKKNGSKIIAITSYPLSSLAKIADVVFVSVAEETGYRSESLSSRIAQLATIDTLFTITMFKNEKSAMSSLHRIRSVINATKEENTSS</sequence>
<dbReference type="GO" id="GO:0003700">
    <property type="term" value="F:DNA-binding transcription factor activity"/>
    <property type="evidence" value="ECO:0007669"/>
    <property type="project" value="InterPro"/>
</dbReference>
<dbReference type="PANTHER" id="PTHR30514">
    <property type="entry name" value="GLUCOKINASE"/>
    <property type="match status" value="1"/>
</dbReference>
<organism evidence="6 7">
    <name type="scientific">Amedibacillus dolichus</name>
    <dbReference type="NCBI Taxonomy" id="31971"/>
    <lineage>
        <taxon>Bacteria</taxon>
        <taxon>Bacillati</taxon>
        <taxon>Bacillota</taxon>
        <taxon>Erysipelotrichia</taxon>
        <taxon>Erysipelotrichales</taxon>
        <taxon>Erysipelotrichaceae</taxon>
        <taxon>Amedibacillus</taxon>
    </lineage>
</organism>
<dbReference type="EMBL" id="QRPK01000157">
    <property type="protein sequence ID" value="RHM03521.1"/>
    <property type="molecule type" value="Genomic_DNA"/>
</dbReference>
<gene>
    <name evidence="6" type="ORF">DWZ83_11015</name>
</gene>
<dbReference type="InterPro" id="IPR000281">
    <property type="entry name" value="HTH_RpiR"/>
</dbReference>
<dbReference type="InterPro" id="IPR047640">
    <property type="entry name" value="RpiR-like"/>
</dbReference>
<dbReference type="CDD" id="cd05013">
    <property type="entry name" value="SIS_RpiR"/>
    <property type="match status" value="1"/>
</dbReference>
<evidence type="ECO:0000259" key="5">
    <source>
        <dbReference type="PROSITE" id="PS51464"/>
    </source>
</evidence>
<feature type="domain" description="SIS" evidence="5">
    <location>
        <begin position="124"/>
        <end position="264"/>
    </location>
</feature>
<dbReference type="SUPFAM" id="SSF53697">
    <property type="entry name" value="SIS domain"/>
    <property type="match status" value="1"/>
</dbReference>
<evidence type="ECO:0000313" key="6">
    <source>
        <dbReference type="EMBL" id="RHM03521.1"/>
    </source>
</evidence>